<keyword evidence="2" id="KW-1185">Reference proteome</keyword>
<protein>
    <submittedName>
        <fullName evidence="1">Uncharacterized protein</fullName>
    </submittedName>
</protein>
<evidence type="ECO:0000313" key="2">
    <source>
        <dbReference type="Proteomes" id="UP001606301"/>
    </source>
</evidence>
<dbReference type="Proteomes" id="UP001606301">
    <property type="component" value="Unassembled WGS sequence"/>
</dbReference>
<dbReference type="InterPro" id="IPR055794">
    <property type="entry name" value="DUF7370"/>
</dbReference>
<dbReference type="Pfam" id="PF24085">
    <property type="entry name" value="DUF7370"/>
    <property type="match status" value="1"/>
</dbReference>
<evidence type="ECO:0000313" key="1">
    <source>
        <dbReference type="EMBL" id="MFG6441120.1"/>
    </source>
</evidence>
<comment type="caution">
    <text evidence="1">The sequence shown here is derived from an EMBL/GenBank/DDBJ whole genome shotgun (WGS) entry which is preliminary data.</text>
</comment>
<sequence>MISSAQARQYLDQALGISVPEFVVDAAVADVAAAEAAMDAAGYSAGTKTLVQCMAVAIKASAGSARRLQSQGAQGGVSRSFQNDAKALTVMRRELASLDTAGTVAAIVGPDPASNTLFMVVC</sequence>
<name>A0ABW7FII8_9BURK</name>
<proteinExistence type="predicted"/>
<reference evidence="1 2" key="1">
    <citation type="submission" date="2024-08" db="EMBL/GenBank/DDBJ databases">
        <authorList>
            <person name="Lu H."/>
        </authorList>
    </citation>
    <scope>NUCLEOTIDE SEQUENCE [LARGE SCALE GENOMIC DNA]</scope>
    <source>
        <strain evidence="1 2">LKC17W</strain>
    </source>
</reference>
<dbReference type="EMBL" id="JBIGHW010000004">
    <property type="protein sequence ID" value="MFG6441120.1"/>
    <property type="molecule type" value="Genomic_DNA"/>
</dbReference>
<gene>
    <name evidence="1" type="ORF">ACG0Z3_10565</name>
</gene>
<organism evidence="1 2">
    <name type="scientific">Pelomonas margarita</name>
    <dbReference type="NCBI Taxonomy" id="3299031"/>
    <lineage>
        <taxon>Bacteria</taxon>
        <taxon>Pseudomonadati</taxon>
        <taxon>Pseudomonadota</taxon>
        <taxon>Betaproteobacteria</taxon>
        <taxon>Burkholderiales</taxon>
        <taxon>Sphaerotilaceae</taxon>
        <taxon>Roseateles</taxon>
    </lineage>
</organism>
<accession>A0ABW7FII8</accession>
<dbReference type="RefSeq" id="WP_394397444.1">
    <property type="nucleotide sequence ID" value="NZ_JBIGHW010000004.1"/>
</dbReference>